<evidence type="ECO:0000256" key="4">
    <source>
        <dbReference type="PIRSR" id="PIRSR036979-1"/>
    </source>
</evidence>
<feature type="binding site" evidence="4">
    <location>
        <position position="137"/>
    </location>
    <ligand>
        <name>Mn(2+)</name>
        <dbReference type="ChEBI" id="CHEBI:29035"/>
        <label>1</label>
    </ligand>
</feature>
<reference evidence="6 7" key="1">
    <citation type="journal article" date="2017" name="BMC Genomics">
        <title>Genomic analysis of methanogenic archaea reveals a shift towards energy conservation.</title>
        <authorList>
            <person name="Gilmore S.P."/>
            <person name="Henske J.K."/>
            <person name="Sexton J.A."/>
            <person name="Solomon K.V."/>
            <person name="Seppala S."/>
            <person name="Yoo J.I."/>
            <person name="Huyett L.M."/>
            <person name="Pressman A."/>
            <person name="Cogan J.Z."/>
            <person name="Kivenson V."/>
            <person name="Peng X."/>
            <person name="Tan Y."/>
            <person name="Valentine D.L."/>
            <person name="O'Malley M.A."/>
        </authorList>
    </citation>
    <scope>NUCLEOTIDE SEQUENCE [LARGE SCALE GENOMIC DNA]</scope>
    <source>
        <strain evidence="6 7">M.o.H.</strain>
    </source>
</reference>
<dbReference type="PROSITE" id="PS51409">
    <property type="entry name" value="ARGINASE_2"/>
    <property type="match status" value="1"/>
</dbReference>
<evidence type="ECO:0000313" key="6">
    <source>
        <dbReference type="EMBL" id="PAV05948.1"/>
    </source>
</evidence>
<dbReference type="RefSeq" id="WP_069583400.1">
    <property type="nucleotide sequence ID" value="NZ_LMVM01000001.1"/>
</dbReference>
<feature type="binding site" evidence="4">
    <location>
        <position position="220"/>
    </location>
    <ligand>
        <name>Mn(2+)</name>
        <dbReference type="ChEBI" id="CHEBI:29035"/>
        <label>1</label>
    </ligand>
</feature>
<keyword evidence="3 5" id="KW-0378">Hydrolase</keyword>
<feature type="binding site" evidence="4">
    <location>
        <position position="141"/>
    </location>
    <ligand>
        <name>Mn(2+)</name>
        <dbReference type="ChEBI" id="CHEBI:29035"/>
        <label>1</label>
    </ligand>
</feature>
<dbReference type="SUPFAM" id="SSF52768">
    <property type="entry name" value="Arginase/deacetylase"/>
    <property type="match status" value="1"/>
</dbReference>
<evidence type="ECO:0000256" key="3">
    <source>
        <dbReference type="ARBA" id="ARBA00022801"/>
    </source>
</evidence>
<dbReference type="GO" id="GO:0033389">
    <property type="term" value="P:putrescine biosynthetic process from arginine, via agmatine"/>
    <property type="evidence" value="ECO:0007669"/>
    <property type="project" value="TreeGrafter"/>
</dbReference>
<dbReference type="CDD" id="cd11593">
    <property type="entry name" value="Agmatinase-like_2"/>
    <property type="match status" value="1"/>
</dbReference>
<keyword evidence="2 4" id="KW-0479">Metal-binding</keyword>
<feature type="binding site" evidence="4">
    <location>
        <position position="139"/>
    </location>
    <ligand>
        <name>Mn(2+)</name>
        <dbReference type="ChEBI" id="CHEBI:29035"/>
        <label>1</label>
    </ligand>
</feature>
<dbReference type="PIRSF" id="PIRSF036979">
    <property type="entry name" value="Arginase"/>
    <property type="match status" value="1"/>
</dbReference>
<keyword evidence="4" id="KW-0464">Manganese</keyword>
<dbReference type="Gene3D" id="3.40.800.10">
    <property type="entry name" value="Ureohydrolase domain"/>
    <property type="match status" value="1"/>
</dbReference>
<dbReference type="Pfam" id="PF00491">
    <property type="entry name" value="Arginase"/>
    <property type="match status" value="1"/>
</dbReference>
<evidence type="ECO:0000256" key="5">
    <source>
        <dbReference type="RuleBase" id="RU003684"/>
    </source>
</evidence>
<dbReference type="InterPro" id="IPR005925">
    <property type="entry name" value="Agmatinase-rel"/>
</dbReference>
<proteinExistence type="inferred from homology"/>
<dbReference type="InterPro" id="IPR023696">
    <property type="entry name" value="Ureohydrolase_dom_sf"/>
</dbReference>
<feature type="binding site" evidence="4">
    <location>
        <position position="116"/>
    </location>
    <ligand>
        <name>Mn(2+)</name>
        <dbReference type="ChEBI" id="CHEBI:29035"/>
        <label>1</label>
    </ligand>
</feature>
<organism evidence="6 7">
    <name type="scientific">Methanobacterium bryantii</name>
    <dbReference type="NCBI Taxonomy" id="2161"/>
    <lineage>
        <taxon>Archaea</taxon>
        <taxon>Methanobacteriati</taxon>
        <taxon>Methanobacteriota</taxon>
        <taxon>Methanomada group</taxon>
        <taxon>Methanobacteria</taxon>
        <taxon>Methanobacteriales</taxon>
        <taxon>Methanobacteriaceae</taxon>
        <taxon>Methanobacterium</taxon>
    </lineage>
</organism>
<gene>
    <name evidence="6" type="ORF">ASJ80_13930</name>
</gene>
<comment type="similarity">
    <text evidence="1">Belongs to the arginase family. Agmatinase subfamily.</text>
</comment>
<feature type="binding site" evidence="4">
    <location>
        <position position="222"/>
    </location>
    <ligand>
        <name>Mn(2+)</name>
        <dbReference type="ChEBI" id="CHEBI:29035"/>
        <label>1</label>
    </ligand>
</feature>
<dbReference type="PANTHER" id="PTHR11358">
    <property type="entry name" value="ARGINASE/AGMATINASE"/>
    <property type="match status" value="1"/>
</dbReference>
<dbReference type="PROSITE" id="PS01053">
    <property type="entry name" value="ARGINASE_1"/>
    <property type="match status" value="1"/>
</dbReference>
<keyword evidence="7" id="KW-1185">Reference proteome</keyword>
<dbReference type="EMBL" id="LMVM01000001">
    <property type="protein sequence ID" value="PAV05948.1"/>
    <property type="molecule type" value="Genomic_DNA"/>
</dbReference>
<protein>
    <submittedName>
        <fullName evidence="6">Agmatinase</fullName>
    </submittedName>
</protein>
<evidence type="ECO:0000313" key="7">
    <source>
        <dbReference type="Proteomes" id="UP000217784"/>
    </source>
</evidence>
<dbReference type="InterPro" id="IPR020855">
    <property type="entry name" value="Ureohydrolase_Mn_BS"/>
</dbReference>
<name>A0A2A2H997_METBR</name>
<comment type="cofactor">
    <cofactor evidence="4">
        <name>Mn(2+)</name>
        <dbReference type="ChEBI" id="CHEBI:29035"/>
    </cofactor>
    <text evidence="4">Binds 2 manganese ions per subunit.</text>
</comment>
<dbReference type="NCBIfam" id="TIGR01230">
    <property type="entry name" value="agmatinase"/>
    <property type="match status" value="1"/>
</dbReference>
<dbReference type="AlphaFoldDB" id="A0A2A2H997"/>
<evidence type="ECO:0000256" key="2">
    <source>
        <dbReference type="ARBA" id="ARBA00022723"/>
    </source>
</evidence>
<dbReference type="GO" id="GO:0046872">
    <property type="term" value="F:metal ion binding"/>
    <property type="evidence" value="ECO:0007669"/>
    <property type="project" value="UniProtKB-KW"/>
</dbReference>
<dbReference type="InterPro" id="IPR006035">
    <property type="entry name" value="Ureohydrolase"/>
</dbReference>
<comment type="caution">
    <text evidence="6">The sequence shown here is derived from an EMBL/GenBank/DDBJ whole genome shotgun (WGS) entry which is preliminary data.</text>
</comment>
<dbReference type="Proteomes" id="UP000217784">
    <property type="component" value="Unassembled WGS sequence"/>
</dbReference>
<dbReference type="PANTHER" id="PTHR11358:SF26">
    <property type="entry name" value="GUANIDINO ACID HYDROLASE, MITOCHONDRIAL"/>
    <property type="match status" value="1"/>
</dbReference>
<sequence>MLFYTESPLQFAFSKLGDDGESADDTKKFGFIGIPFDSTSTYKPGSRFGPRAVREASYNFERYNVILDKNLDVSLFDFGDIEVIQGNFEKTSSIIEFTVKEILDKGIIPVAVGGEHTISSGILKALDVENTTIVHFDAHMDLRDEYMGEKYSHATVMRRIFDLNPKDMIQIGIRSCSADEMSFAKENKITYFTPHEVNKNIEQVKNVIKNIGGPLYVTVDIDVLDPAYAPGVGTPSPCGLNPFQLESLIHCLKDKEVIGFDLVEVSSSEIGDITSINSAKIIYDFLAVQ</sequence>
<dbReference type="OrthoDB" id="7186at2157"/>
<evidence type="ECO:0000256" key="1">
    <source>
        <dbReference type="ARBA" id="ARBA00009227"/>
    </source>
</evidence>
<dbReference type="GO" id="GO:0008783">
    <property type="term" value="F:agmatinase activity"/>
    <property type="evidence" value="ECO:0007669"/>
    <property type="project" value="TreeGrafter"/>
</dbReference>
<accession>A0A2A2H997</accession>